<gene>
    <name evidence="2" type="ORF">CCR94_15200</name>
</gene>
<evidence type="ECO:0000313" key="2">
    <source>
        <dbReference type="EMBL" id="PPQ29452.1"/>
    </source>
</evidence>
<keyword evidence="3" id="KW-1185">Reference proteome</keyword>
<dbReference type="EMBL" id="NHSJ01000092">
    <property type="protein sequence ID" value="PPQ29452.1"/>
    <property type="molecule type" value="Genomic_DNA"/>
</dbReference>
<comment type="caution">
    <text evidence="2">The sequence shown here is derived from an EMBL/GenBank/DDBJ whole genome shotgun (WGS) entry which is preliminary data.</text>
</comment>
<keyword evidence="1" id="KW-1133">Transmembrane helix</keyword>
<keyword evidence="1" id="KW-0812">Transmembrane</keyword>
<keyword evidence="1" id="KW-0472">Membrane</keyword>
<evidence type="ECO:0000313" key="3">
    <source>
        <dbReference type="Proteomes" id="UP000239089"/>
    </source>
</evidence>
<reference evidence="2 3" key="1">
    <citation type="journal article" date="2018" name="Arch. Microbiol.">
        <title>New insights into the metabolic potential of the phototrophic purple bacterium Rhodopila globiformis DSM 161(T) from its draft genome sequence and evidence for a vanadium-dependent nitrogenase.</title>
        <authorList>
            <person name="Imhoff J.F."/>
            <person name="Rahn T."/>
            <person name="Kunzel S."/>
            <person name="Neulinger S.C."/>
        </authorList>
    </citation>
    <scope>NUCLEOTIDE SEQUENCE [LARGE SCALE GENOMIC DNA]</scope>
    <source>
        <strain evidence="2 3">DSM 16996</strain>
    </source>
</reference>
<sequence length="80" mass="8632">MAEPMAFEILDPLPPFKTLSPTRRVCCVIAALAAVAFLIWACATVKEARETIQMPAPSRTTSSLALAWVTMAYSCIGWSG</sequence>
<proteinExistence type="predicted"/>
<dbReference type="Proteomes" id="UP000239089">
    <property type="component" value="Unassembled WGS sequence"/>
</dbReference>
<accession>A0A2S6N4B4</accession>
<feature type="transmembrane region" description="Helical" evidence="1">
    <location>
        <begin position="22"/>
        <end position="43"/>
    </location>
</feature>
<protein>
    <submittedName>
        <fullName evidence="2">Uncharacterized protein</fullName>
    </submittedName>
</protein>
<name>A0A2S6N4B4_9HYPH</name>
<organism evidence="2 3">
    <name type="scientific">Rhodoblastus sphagnicola</name>
    <dbReference type="NCBI Taxonomy" id="333368"/>
    <lineage>
        <taxon>Bacteria</taxon>
        <taxon>Pseudomonadati</taxon>
        <taxon>Pseudomonadota</taxon>
        <taxon>Alphaproteobacteria</taxon>
        <taxon>Hyphomicrobiales</taxon>
        <taxon>Rhodoblastaceae</taxon>
        <taxon>Rhodoblastus</taxon>
    </lineage>
</organism>
<dbReference type="AlphaFoldDB" id="A0A2S6N4B4"/>
<evidence type="ECO:0000256" key="1">
    <source>
        <dbReference type="SAM" id="Phobius"/>
    </source>
</evidence>